<dbReference type="InterPro" id="IPR014710">
    <property type="entry name" value="RmlC-like_jellyroll"/>
</dbReference>
<dbReference type="EMBL" id="BMEX01000001">
    <property type="protein sequence ID" value="GGA34927.1"/>
    <property type="molecule type" value="Genomic_DNA"/>
</dbReference>
<dbReference type="SUPFAM" id="SSF51182">
    <property type="entry name" value="RmlC-like cupins"/>
    <property type="match status" value="1"/>
</dbReference>
<keyword evidence="2" id="KW-1185">Reference proteome</keyword>
<proteinExistence type="predicted"/>
<reference evidence="2" key="1">
    <citation type="journal article" date="2019" name="Int. J. Syst. Evol. Microbiol.">
        <title>The Global Catalogue of Microorganisms (GCM) 10K type strain sequencing project: providing services to taxonomists for standard genome sequencing and annotation.</title>
        <authorList>
            <consortium name="The Broad Institute Genomics Platform"/>
            <consortium name="The Broad Institute Genome Sequencing Center for Infectious Disease"/>
            <person name="Wu L."/>
            <person name="Ma J."/>
        </authorList>
    </citation>
    <scope>NUCLEOTIDE SEQUENCE [LARGE SCALE GENOMIC DNA]</scope>
    <source>
        <strain evidence="2">CGMCC 1.12404</strain>
    </source>
</reference>
<dbReference type="Gene3D" id="2.60.120.10">
    <property type="entry name" value="Jelly Rolls"/>
    <property type="match status" value="1"/>
</dbReference>
<protein>
    <recommendedName>
        <fullName evidence="3">Cupin domain-containing protein</fullName>
    </recommendedName>
</protein>
<accession>A0ABQ1G301</accession>
<evidence type="ECO:0000313" key="1">
    <source>
        <dbReference type="EMBL" id="GGA34927.1"/>
    </source>
</evidence>
<dbReference type="Proteomes" id="UP000617979">
    <property type="component" value="Unassembled WGS sequence"/>
</dbReference>
<evidence type="ECO:0008006" key="3">
    <source>
        <dbReference type="Google" id="ProtNLM"/>
    </source>
</evidence>
<sequence>MVQMGDQEDRLDLEAEIYDDAIMVPAGTWHNLTNTGDMSRVIVHPRLFSGGD</sequence>
<name>A0ABQ1G301_9BACL</name>
<organism evidence="1 2">
    <name type="scientific">Kroppenstedtia guangzhouensis</name>
    <dbReference type="NCBI Taxonomy" id="1274356"/>
    <lineage>
        <taxon>Bacteria</taxon>
        <taxon>Bacillati</taxon>
        <taxon>Bacillota</taxon>
        <taxon>Bacilli</taxon>
        <taxon>Bacillales</taxon>
        <taxon>Thermoactinomycetaceae</taxon>
        <taxon>Kroppenstedtia</taxon>
    </lineage>
</organism>
<comment type="caution">
    <text evidence="1">The sequence shown here is derived from an EMBL/GenBank/DDBJ whole genome shotgun (WGS) entry which is preliminary data.</text>
</comment>
<dbReference type="InterPro" id="IPR011051">
    <property type="entry name" value="RmlC_Cupin_sf"/>
</dbReference>
<gene>
    <name evidence="1" type="ORF">GCM10007416_04820</name>
</gene>
<evidence type="ECO:0000313" key="2">
    <source>
        <dbReference type="Proteomes" id="UP000617979"/>
    </source>
</evidence>